<evidence type="ECO:0000313" key="2">
    <source>
        <dbReference type="EMBL" id="UZW76690.1"/>
    </source>
</evidence>
<dbReference type="AlphaFoldDB" id="A0A9E8HLV4"/>
<keyword evidence="3" id="KW-1185">Reference proteome</keyword>
<evidence type="ECO:0008006" key="4">
    <source>
        <dbReference type="Google" id="ProtNLM"/>
    </source>
</evidence>
<keyword evidence="1" id="KW-0732">Signal</keyword>
<gene>
    <name evidence="2" type="ORF">NNL22_08945</name>
</gene>
<evidence type="ECO:0000313" key="3">
    <source>
        <dbReference type="Proteomes" id="UP001164472"/>
    </source>
</evidence>
<evidence type="ECO:0000256" key="1">
    <source>
        <dbReference type="SAM" id="SignalP"/>
    </source>
</evidence>
<dbReference type="EMBL" id="CP101527">
    <property type="protein sequence ID" value="UZW76690.1"/>
    <property type="molecule type" value="Genomic_DNA"/>
</dbReference>
<reference evidence="2" key="1">
    <citation type="submission" date="2022-07" db="EMBL/GenBank/DDBJ databases">
        <title>Alkalimarinus sp. nov., isolated from gut of a Alitta virens.</title>
        <authorList>
            <person name="Yang A.I."/>
            <person name="Shin N.-R."/>
        </authorList>
    </citation>
    <scope>NUCLEOTIDE SEQUENCE</scope>
    <source>
        <strain evidence="2">FA028</strain>
    </source>
</reference>
<dbReference type="Proteomes" id="UP001164472">
    <property type="component" value="Chromosome"/>
</dbReference>
<proteinExistence type="predicted"/>
<feature type="chain" id="PRO_5039119214" description="Porin" evidence="1">
    <location>
        <begin position="28"/>
        <end position="312"/>
    </location>
</feature>
<protein>
    <recommendedName>
        <fullName evidence="4">Porin</fullName>
    </recommendedName>
</protein>
<name>A0A9E8HLV4_9ALTE</name>
<sequence length="312" mass="32584">MSKIANYSKLSPAVSAAFLVMGAFASAANAELRPMGDVELSAHVGQAMIAFDTTDGVTPTDPSTTRVTMGLNTEFQVNINDFEIGNYSTADTLTSDLNISNLSYGSISTDAAKVQIDGKTYAAGQIVPFMANDPYFEMTENSAGELVGFRVGFNEARGQLSGDFKSLSGNVGMQVLDTAGVTHQASLLDASGLADNTRATHIGIDANASGNAAAGCTVATYCYDISQFKTLDIGERNTANGSTDITKDFFISMQKEDVAWSTSAGTITAGQGAFINLPTSMLIDAAAVNANGGVYGTPRVRTEYIDRGAGLF</sequence>
<organism evidence="2 3">
    <name type="scientific">Alkalimarinus sediminis</name>
    <dbReference type="NCBI Taxonomy" id="1632866"/>
    <lineage>
        <taxon>Bacteria</taxon>
        <taxon>Pseudomonadati</taxon>
        <taxon>Pseudomonadota</taxon>
        <taxon>Gammaproteobacteria</taxon>
        <taxon>Alteromonadales</taxon>
        <taxon>Alteromonadaceae</taxon>
        <taxon>Alkalimarinus</taxon>
    </lineage>
</organism>
<accession>A0A9E8HLV4</accession>
<dbReference type="RefSeq" id="WP_251813070.1">
    <property type="nucleotide sequence ID" value="NZ_CP101527.1"/>
</dbReference>
<feature type="signal peptide" evidence="1">
    <location>
        <begin position="1"/>
        <end position="27"/>
    </location>
</feature>
<dbReference type="KEGG" id="asem:NNL22_08945"/>